<dbReference type="SUPFAM" id="SSF53062">
    <property type="entry name" value="PTS system fructose IIA component-like"/>
    <property type="match status" value="1"/>
</dbReference>
<proteinExistence type="predicted"/>
<dbReference type="SUPFAM" id="SSF46785">
    <property type="entry name" value="Winged helix' DNA-binding domain"/>
    <property type="match status" value="1"/>
</dbReference>
<evidence type="ECO:0000259" key="7">
    <source>
        <dbReference type="PROSITE" id="PS51096"/>
    </source>
</evidence>
<keyword evidence="4" id="KW-0067">ATP-binding</keyword>
<keyword evidence="5" id="KW-0238">DNA-binding</keyword>
<dbReference type="GO" id="GO:0006355">
    <property type="term" value="P:regulation of DNA-templated transcription"/>
    <property type="evidence" value="ECO:0007669"/>
    <property type="project" value="InterPro"/>
</dbReference>
<gene>
    <name evidence="9" type="ORF">JF76_08000</name>
</gene>
<dbReference type="CDD" id="cd00009">
    <property type="entry name" value="AAA"/>
    <property type="match status" value="1"/>
</dbReference>
<evidence type="ECO:0000313" key="10">
    <source>
        <dbReference type="Proteomes" id="UP000033533"/>
    </source>
</evidence>
<evidence type="ECO:0000256" key="3">
    <source>
        <dbReference type="ARBA" id="ARBA00022741"/>
    </source>
</evidence>
<dbReference type="InterPro" id="IPR027417">
    <property type="entry name" value="P-loop_NTPase"/>
</dbReference>
<dbReference type="GO" id="GO:0016740">
    <property type="term" value="F:transferase activity"/>
    <property type="evidence" value="ECO:0007669"/>
    <property type="project" value="UniProtKB-KW"/>
</dbReference>
<dbReference type="InterPro" id="IPR036634">
    <property type="entry name" value="PRD_sf"/>
</dbReference>
<evidence type="ECO:0000256" key="4">
    <source>
        <dbReference type="ARBA" id="ARBA00022840"/>
    </source>
</evidence>
<evidence type="ECO:0000259" key="8">
    <source>
        <dbReference type="PROSITE" id="PS51372"/>
    </source>
</evidence>
<dbReference type="SUPFAM" id="SSF63520">
    <property type="entry name" value="PTS-regulatory domain, PRD"/>
    <property type="match status" value="1"/>
</dbReference>
<dbReference type="HOGENOM" id="CLU_014204_1_0_9"/>
<feature type="domain" description="PTS EIIA type-4" evidence="7">
    <location>
        <begin position="504"/>
        <end position="635"/>
    </location>
</feature>
<feature type="domain" description="Sigma-54 factor interaction" evidence="6">
    <location>
        <begin position="74"/>
        <end position="308"/>
    </location>
</feature>
<reference evidence="9 10" key="1">
    <citation type="submission" date="2014-12" db="EMBL/GenBank/DDBJ databases">
        <title>Comparative genomics of the lactic acid bacteria isolated from the honey bee gut.</title>
        <authorList>
            <person name="Ellegaard K.M."/>
            <person name="Tamarit D."/>
            <person name="Javelind E."/>
            <person name="Olofsson T."/>
            <person name="Andersson S.G."/>
            <person name="Vasquez A."/>
        </authorList>
    </citation>
    <scope>NUCLEOTIDE SEQUENCE [LARGE SCALE GENOMIC DNA]</scope>
    <source>
        <strain evidence="9 10">Biut2</strain>
    </source>
</reference>
<dbReference type="InterPro" id="IPR004701">
    <property type="entry name" value="PTS_EIIA_man-typ"/>
</dbReference>
<accession>A0A0F4LE68</accession>
<keyword evidence="3" id="KW-0547">Nucleotide-binding</keyword>
<dbReference type="Gene3D" id="1.10.10.10">
    <property type="entry name" value="Winged helix-like DNA-binding domain superfamily/Winged helix DNA-binding domain"/>
    <property type="match status" value="1"/>
</dbReference>
<feature type="domain" description="PRD" evidence="8">
    <location>
        <begin position="761"/>
        <end position="863"/>
    </location>
</feature>
<dbReference type="AlphaFoldDB" id="A0A0F4LE68"/>
<dbReference type="InterPro" id="IPR002078">
    <property type="entry name" value="Sigma_54_int"/>
</dbReference>
<dbReference type="PANTHER" id="PTHR32071:SF38">
    <property type="entry name" value="PSP OPERON TRANSCRIPTIONAL ACTIVATOR"/>
    <property type="match status" value="1"/>
</dbReference>
<dbReference type="RefSeq" id="WP_045927935.1">
    <property type="nucleotide sequence ID" value="NZ_JBHSZS010000009.1"/>
</dbReference>
<name>A0A0F4LE68_9LACO</name>
<evidence type="ECO:0000256" key="5">
    <source>
        <dbReference type="ARBA" id="ARBA00023125"/>
    </source>
</evidence>
<dbReference type="STRING" id="1218493.JF76_08000"/>
<dbReference type="OrthoDB" id="9771372at2"/>
<evidence type="ECO:0000259" key="6">
    <source>
        <dbReference type="PROSITE" id="PS50045"/>
    </source>
</evidence>
<dbReference type="SUPFAM" id="SSF52540">
    <property type="entry name" value="P-loop containing nucleoside triphosphate hydrolases"/>
    <property type="match status" value="1"/>
</dbReference>
<dbReference type="PROSITE" id="PS50045">
    <property type="entry name" value="SIGMA54_INTERACT_4"/>
    <property type="match status" value="1"/>
</dbReference>
<evidence type="ECO:0000313" key="9">
    <source>
        <dbReference type="EMBL" id="KJY55856.1"/>
    </source>
</evidence>
<dbReference type="GO" id="GO:0009401">
    <property type="term" value="P:phosphoenolpyruvate-dependent sugar phosphotransferase system"/>
    <property type="evidence" value="ECO:0007669"/>
    <property type="project" value="InterPro"/>
</dbReference>
<dbReference type="GO" id="GO:0003677">
    <property type="term" value="F:DNA binding"/>
    <property type="evidence" value="ECO:0007669"/>
    <property type="project" value="UniProtKB-KW"/>
</dbReference>
<dbReference type="InterPro" id="IPR011608">
    <property type="entry name" value="PRD"/>
</dbReference>
<dbReference type="InterPro" id="IPR036388">
    <property type="entry name" value="WH-like_DNA-bd_sf"/>
</dbReference>
<dbReference type="PROSITE" id="PS51096">
    <property type="entry name" value="PTS_EIIA_TYPE_4"/>
    <property type="match status" value="1"/>
</dbReference>
<dbReference type="Gene3D" id="3.40.50.300">
    <property type="entry name" value="P-loop containing nucleotide triphosphate hydrolases"/>
    <property type="match status" value="1"/>
</dbReference>
<protein>
    <recommendedName>
        <fullName evidence="1">DNA translocase FtsK</fullName>
    </recommendedName>
</protein>
<dbReference type="Pfam" id="PF00158">
    <property type="entry name" value="Sigma54_activat"/>
    <property type="match status" value="1"/>
</dbReference>
<dbReference type="InterPro" id="IPR036390">
    <property type="entry name" value="WH_DNA-bd_sf"/>
</dbReference>
<evidence type="ECO:0000256" key="2">
    <source>
        <dbReference type="ARBA" id="ARBA00022679"/>
    </source>
</evidence>
<dbReference type="PATRIC" id="fig|1218493.3.peg.846"/>
<dbReference type="Gene3D" id="3.40.50.510">
    <property type="entry name" value="Phosphotransferase system, mannose-type IIA component"/>
    <property type="match status" value="1"/>
</dbReference>
<dbReference type="SMART" id="SM00382">
    <property type="entry name" value="AAA"/>
    <property type="match status" value="1"/>
</dbReference>
<dbReference type="Proteomes" id="UP000033533">
    <property type="component" value="Unassembled WGS sequence"/>
</dbReference>
<organism evidence="9 10">
    <name type="scientific">Lactobacillus kullabergensis</name>
    <dbReference type="NCBI Taxonomy" id="1218493"/>
    <lineage>
        <taxon>Bacteria</taxon>
        <taxon>Bacillati</taxon>
        <taxon>Bacillota</taxon>
        <taxon>Bacilli</taxon>
        <taxon>Lactobacillales</taxon>
        <taxon>Lactobacillaceae</taxon>
        <taxon>Lactobacillus</taxon>
    </lineage>
</organism>
<evidence type="ECO:0000256" key="1">
    <source>
        <dbReference type="ARBA" id="ARBA00020887"/>
    </source>
</evidence>
<dbReference type="GO" id="GO:0005524">
    <property type="term" value="F:ATP binding"/>
    <property type="evidence" value="ECO:0007669"/>
    <property type="project" value="UniProtKB-KW"/>
</dbReference>
<dbReference type="InterPro" id="IPR003593">
    <property type="entry name" value="AAA+_ATPase"/>
</dbReference>
<dbReference type="PANTHER" id="PTHR32071">
    <property type="entry name" value="TRANSCRIPTIONAL REGULATORY PROTEIN"/>
    <property type="match status" value="1"/>
</dbReference>
<dbReference type="InterPro" id="IPR036662">
    <property type="entry name" value="PTS_EIIA_man-typ_sf"/>
</dbReference>
<dbReference type="Pfam" id="PF00874">
    <property type="entry name" value="PRD"/>
    <property type="match status" value="1"/>
</dbReference>
<dbReference type="PROSITE" id="PS51372">
    <property type="entry name" value="PRD_2"/>
    <property type="match status" value="1"/>
</dbReference>
<keyword evidence="2" id="KW-0808">Transferase</keyword>
<dbReference type="GO" id="GO:0016020">
    <property type="term" value="C:membrane"/>
    <property type="evidence" value="ECO:0007669"/>
    <property type="project" value="InterPro"/>
</dbReference>
<comment type="caution">
    <text evidence="9">The sequence shown here is derived from an EMBL/GenBank/DDBJ whole genome shotgun (WGS) entry which is preliminary data.</text>
</comment>
<sequence length="863" mass="98540">MKKAKYRVFEKLRQLLDDKSAVTTKEVAKAMNLSRGVTSSYLAQLYHEGLLLKKGTKPVYWQLISNSQDAFEQLIGANGSLKNIVSQCKASVNYPPSGFPLIITGPSGSGKSYLASLIFKYAQQEGVINKGAHFVVLNCADYANNPELLSSVLFGYKKGTFTGADADKTGLVDQADNGYLFLDEVHRLPRESQEKLFVLLDSGKFYPLGENKHFKQVNVRFIFATTEKIEDKLLNTFLRRVPLKIALPGFSERPLIEKYQLIEFFLKHEANRINRTIKISFNTIQVLVNQKQEGNIGSLANKIKLLCAENFNSSDKKAIEIPNNKNISGPNVDWLVFKPNSQDLLVNLAKENSKKYLSTLLSTLYDNENKNQEISEQNLVLNQFVNDIKRNSVLLIYDQNFEKFLMQQLATATEKIGKKYGILKYLSSQKLCEAAKVLSVIQECSDLPDISNLLTLVSKHYPRTVYLCKQIRSCFKVDINNDWFIPIFLYAVFDEIAGKIESQNLLAIMVCHGGNVASDICAIVNELCGNYIFEAFDMPLNVSNHEIAQKIKLYIRKQGRKYDGTILLFDMGSLSNLYKEVKVLLNNDLLVINNLTTEIALDLGLQIQQNKSFKKIAEKAESYPSTMSVKYFEGISQKANIIVSCMSGEGLAEEIKRILQKVLQTDVEIITMDYHELKTTLQRHDLSYFKNTNFILTTNNVDHQKELDVLNLYDIMDEDGDKRLRQLLKEMGETKKNVDKLTSELLKFFTIGGIKGRLRFLNPDVVIPEIQEIVAKFENYYHVALTNKFKLSLCMHLALMLERLMLDQTSDQESKDTQEKSKEEKDFYHVADKIFHNIEQKYNIKINDYELSLIYELFKTNSE</sequence>
<dbReference type="Gene3D" id="1.10.1790.10">
    <property type="entry name" value="PRD domain"/>
    <property type="match status" value="1"/>
</dbReference>
<dbReference type="EMBL" id="JXBY01000018">
    <property type="protein sequence ID" value="KJY55856.1"/>
    <property type="molecule type" value="Genomic_DNA"/>
</dbReference>